<dbReference type="PANTHER" id="PTHR30189:SF1">
    <property type="entry name" value="LPS-ASSEMBLY PROTEIN LPTD"/>
    <property type="match status" value="1"/>
</dbReference>
<evidence type="ECO:0000313" key="5">
    <source>
        <dbReference type="Proteomes" id="UP001562178"/>
    </source>
</evidence>
<keyword evidence="5" id="KW-1185">Reference proteome</keyword>
<gene>
    <name evidence="1" type="primary">lptD</name>
    <name evidence="4" type="ORF">AB7A72_13695</name>
</gene>
<name>A0ABV4B3G3_9BURK</name>
<feature type="domain" description="LptD C-terminal" evidence="3">
    <location>
        <begin position="341"/>
        <end position="699"/>
    </location>
</feature>
<keyword evidence="1" id="KW-0472">Membrane</keyword>
<reference evidence="4 5" key="1">
    <citation type="journal article" date="2016" name="Int. J. Syst. Evol. Microbiol.">
        <title>Description of Comamonas sediminis sp. nov., isolated from lagoon sediments.</title>
        <authorList>
            <person name="Subhash Y."/>
            <person name="Bang J.J."/>
            <person name="You T.H."/>
            <person name="Lee S.S."/>
        </authorList>
    </citation>
    <scope>NUCLEOTIDE SEQUENCE [LARGE SCALE GENOMIC DNA]</scope>
    <source>
        <strain evidence="4 5">JCM 31169</strain>
    </source>
</reference>
<sequence>MDIHAFTDVAPASPRPAGAAAGLRARAGKPPSPRTLSLSAPRFSPTAIAGLCMAMLWASPALVLAQTSADSDDAGLVLRASPRLQENLSSEQRGKMPVYLEGDELTGQTADMTTVTGNASLRRADTMIRADRLRFYEPSNTAYADGNVHINRAGSVFDGTELQMQLDSNEGFFKDANYRLLPNNGYGVASRVDFIDRERSVVHEGTYTTCQRNDEASWQPDWIIRAEKISIDNLEEVGVAENGVLEFKGVPIIPIPKMSFPLSEKRKSGLLPPTMSLDSDSGFTYAQPYYWNIAPNRDATITPTAMVKRGLALGGEFRYLEPTYYGTLAGLYMPGDRLRDRDRWSWLWQHIGSIDTPIGGVGLNINAKRVSDSDYWRDFQGNSYKLNERLLNSEASASWSRDDHSLLLRAQKWQTLQDPLSPIVPPYDRMPQLQYRYTPQNLPLGLEGSIEADATRFRADTSLLNQPNADRGYVQAELSRPFIAPQGYITPKLMLNTRHYNFDNSGLATVSSASITVPTVSLDSGLTFERSTRLFGRNLIQTLEPRAFYTYTPYRDQSMIPVYDTAPYDFSFATIFSSNSFSGYDRIADNNMLTVGATTRFLDAETGTEAARFGIAQRLRFSDQRVVMPNASPVNERWSDIMLGAGINWTPKWGFDTTVQFNPDSGRSVRSTMQARYKPGDYKTLALAYRYQAQNSEQMDLGWQWPVDEIFGSKGKKAKGEGRWYTVGRLNYSMRDKKLVDSVVGVEYAGCCWSSRIVLQRLQNSLVQSNTKLLFQMEFTGLTKLTLGADPLASMRENVPGYQSLPSGNGSAVPSRFSNYD</sequence>
<feature type="region of interest" description="Disordered" evidence="2">
    <location>
        <begin position="1"/>
        <end position="38"/>
    </location>
</feature>
<evidence type="ECO:0000256" key="1">
    <source>
        <dbReference type="HAMAP-Rule" id="MF_01411"/>
    </source>
</evidence>
<feature type="compositionally biased region" description="Polar residues" evidence="2">
    <location>
        <begin position="804"/>
        <end position="821"/>
    </location>
</feature>
<dbReference type="HAMAP" id="MF_01411">
    <property type="entry name" value="LPS_assembly_LptD"/>
    <property type="match status" value="1"/>
</dbReference>
<dbReference type="PANTHER" id="PTHR30189">
    <property type="entry name" value="LPS-ASSEMBLY PROTEIN"/>
    <property type="match status" value="1"/>
</dbReference>
<keyword evidence="1" id="KW-0732">Signal</keyword>
<comment type="similarity">
    <text evidence="1">Belongs to the LptD family.</text>
</comment>
<dbReference type="Proteomes" id="UP001562178">
    <property type="component" value="Unassembled WGS sequence"/>
</dbReference>
<organism evidence="4 5">
    <name type="scientific">Comamonas sediminis</name>
    <dbReference type="NCBI Taxonomy" id="1783360"/>
    <lineage>
        <taxon>Bacteria</taxon>
        <taxon>Pseudomonadati</taxon>
        <taxon>Pseudomonadota</taxon>
        <taxon>Betaproteobacteria</taxon>
        <taxon>Burkholderiales</taxon>
        <taxon>Comamonadaceae</taxon>
        <taxon>Comamonas</taxon>
    </lineage>
</organism>
<evidence type="ECO:0000313" key="4">
    <source>
        <dbReference type="EMBL" id="MEY2252066.1"/>
    </source>
</evidence>
<dbReference type="InterPro" id="IPR020889">
    <property type="entry name" value="LipoPS_assembly_LptD"/>
</dbReference>
<dbReference type="RefSeq" id="WP_369460302.1">
    <property type="nucleotide sequence ID" value="NZ_JBGBDC010000005.1"/>
</dbReference>
<comment type="caution">
    <text evidence="1">Lacks conserved residue(s) required for the propagation of feature annotation.</text>
</comment>
<dbReference type="InterPro" id="IPR050218">
    <property type="entry name" value="LptD"/>
</dbReference>
<feature type="region of interest" description="Disordered" evidence="2">
    <location>
        <begin position="798"/>
        <end position="821"/>
    </location>
</feature>
<feature type="compositionally biased region" description="Low complexity" evidence="2">
    <location>
        <begin position="10"/>
        <end position="29"/>
    </location>
</feature>
<evidence type="ECO:0000256" key="2">
    <source>
        <dbReference type="SAM" id="MobiDB-lite"/>
    </source>
</evidence>
<dbReference type="InterPro" id="IPR007543">
    <property type="entry name" value="LptD_C"/>
</dbReference>
<comment type="caution">
    <text evidence="4">The sequence shown here is derived from an EMBL/GenBank/DDBJ whole genome shotgun (WGS) entry which is preliminary data.</text>
</comment>
<dbReference type="EMBL" id="JBGBDC010000005">
    <property type="protein sequence ID" value="MEY2252066.1"/>
    <property type="molecule type" value="Genomic_DNA"/>
</dbReference>
<comment type="function">
    <text evidence="1">Together with LptE, is involved in the assembly of lipopolysaccharide (LPS) at the surface of the outer membrane.</text>
</comment>
<protein>
    <recommendedName>
        <fullName evidence="1">LPS-assembly protein LptD</fullName>
    </recommendedName>
</protein>
<comment type="subunit">
    <text evidence="1">Component of the lipopolysaccharide transport and assembly complex. Interacts with LptE and LptA.</text>
</comment>
<evidence type="ECO:0000259" key="3">
    <source>
        <dbReference type="Pfam" id="PF04453"/>
    </source>
</evidence>
<comment type="subcellular location">
    <subcellularLocation>
        <location evidence="1">Cell outer membrane</location>
    </subcellularLocation>
</comment>
<keyword evidence="1" id="KW-0998">Cell outer membrane</keyword>
<proteinExistence type="inferred from homology"/>
<accession>A0ABV4B3G3</accession>
<dbReference type="Pfam" id="PF04453">
    <property type="entry name" value="LptD"/>
    <property type="match status" value="1"/>
</dbReference>